<keyword evidence="1" id="KW-1133">Transmembrane helix</keyword>
<gene>
    <name evidence="2" type="ORF">BW143_16865</name>
</gene>
<comment type="caution">
    <text evidence="2">The sequence shown here is derived from an EMBL/GenBank/DDBJ whole genome shotgun (WGS) entry which is preliminary data.</text>
</comment>
<feature type="transmembrane region" description="Helical" evidence="1">
    <location>
        <begin position="53"/>
        <end position="69"/>
    </location>
</feature>
<reference evidence="2 3" key="1">
    <citation type="submission" date="2017-01" db="EMBL/GenBank/DDBJ databases">
        <title>Bacillus phylogenomics.</title>
        <authorList>
            <person name="Dunlap C."/>
        </authorList>
    </citation>
    <scope>NUCLEOTIDE SEQUENCE [LARGE SCALE GENOMIC DNA]</scope>
    <source>
        <strain evidence="2 3">NRRL B-41282</strain>
    </source>
</reference>
<accession>A0A1R1RSQ7</accession>
<dbReference type="AlphaFoldDB" id="A0A1R1RSQ7"/>
<dbReference type="RefSeq" id="WP_076762050.1">
    <property type="nucleotide sequence ID" value="NZ_JARMMH010000011.1"/>
</dbReference>
<dbReference type="Proteomes" id="UP000187367">
    <property type="component" value="Unassembled WGS sequence"/>
</dbReference>
<evidence type="ECO:0000313" key="2">
    <source>
        <dbReference type="EMBL" id="OMI01621.1"/>
    </source>
</evidence>
<evidence type="ECO:0008006" key="4">
    <source>
        <dbReference type="Google" id="ProtNLM"/>
    </source>
</evidence>
<organism evidence="2 3">
    <name type="scientific">Bacillus swezeyi</name>
    <dbReference type="NCBI Taxonomy" id="1925020"/>
    <lineage>
        <taxon>Bacteria</taxon>
        <taxon>Bacillati</taxon>
        <taxon>Bacillota</taxon>
        <taxon>Bacilli</taxon>
        <taxon>Bacillales</taxon>
        <taxon>Bacillaceae</taxon>
        <taxon>Bacillus</taxon>
    </lineage>
</organism>
<keyword evidence="1" id="KW-0812">Transmembrane</keyword>
<keyword evidence="1" id="KW-0472">Membrane</keyword>
<name>A0A1R1RSQ7_9BACI</name>
<feature type="transmembrane region" description="Helical" evidence="1">
    <location>
        <begin position="28"/>
        <end position="47"/>
    </location>
</feature>
<sequence length="79" mass="8730">MFFIQLIIFFMLAACFLLLFAAFKKSAFAVFLTVMLAALTAALVLSGDFSDRVLWLLLLFGVIPVLGTARRIRNGRGAE</sequence>
<feature type="transmembrane region" description="Helical" evidence="1">
    <location>
        <begin position="6"/>
        <end position="23"/>
    </location>
</feature>
<protein>
    <recommendedName>
        <fullName evidence="4">DUF2651 domain-containing protein</fullName>
    </recommendedName>
</protein>
<evidence type="ECO:0000313" key="3">
    <source>
        <dbReference type="Proteomes" id="UP000187367"/>
    </source>
</evidence>
<proteinExistence type="predicted"/>
<evidence type="ECO:0000256" key="1">
    <source>
        <dbReference type="SAM" id="Phobius"/>
    </source>
</evidence>
<keyword evidence="3" id="KW-1185">Reference proteome</keyword>
<dbReference type="EMBL" id="MTJL01000035">
    <property type="protein sequence ID" value="OMI01621.1"/>
    <property type="molecule type" value="Genomic_DNA"/>
</dbReference>
<accession>A0A1R1QE74</accession>